<evidence type="ECO:0000256" key="3">
    <source>
        <dbReference type="ARBA" id="ARBA00023026"/>
    </source>
</evidence>
<keyword evidence="9" id="KW-1185">Reference proteome</keyword>
<reference evidence="8 9" key="1">
    <citation type="journal article" date="2021" name="Int. J. Syst. Evol. Microbiol.">
        <title>Pseudomonas piscium sp. nov., Pseudomonas pisciculturae sp. nov., Pseudomonas mucoides sp. nov. and Pseudomonas neuropathica sp. nov. isolated from rainbow trout.</title>
        <authorList>
            <person name="Duman M."/>
            <person name="Mulet M."/>
            <person name="Altun S."/>
            <person name="Saticioglu I.B."/>
            <person name="Gomila M."/>
            <person name="Lalucat J."/>
            <person name="Garcia-Valdes E."/>
        </authorList>
    </citation>
    <scope>NUCLEOTIDE SEQUENCE [LARGE SCALE GENOMIC DNA]</scope>
    <source>
        <strain evidence="8 9">LMG 28632</strain>
    </source>
</reference>
<comment type="similarity">
    <text evidence="4">Belongs to the SctE/SipB/YopB family.</text>
</comment>
<feature type="coiled-coil region" evidence="5">
    <location>
        <begin position="146"/>
        <end position="204"/>
    </location>
</feature>
<protein>
    <submittedName>
        <fullName evidence="8">Type III secretion system translocon subunit SctE</fullName>
    </submittedName>
</protein>
<evidence type="ECO:0000313" key="9">
    <source>
        <dbReference type="Proteomes" id="UP000772591"/>
    </source>
</evidence>
<evidence type="ECO:0000256" key="2">
    <source>
        <dbReference type="ARBA" id="ARBA00022870"/>
    </source>
</evidence>
<comment type="caution">
    <text evidence="8">The sequence shown here is derived from an EMBL/GenBank/DDBJ whole genome shotgun (WGS) entry which is preliminary data.</text>
</comment>
<dbReference type="InterPro" id="IPR006972">
    <property type="entry name" value="BipB-like_C"/>
</dbReference>
<evidence type="ECO:0000313" key="8">
    <source>
        <dbReference type="EMBL" id="MBN3968445.1"/>
    </source>
</evidence>
<keyword evidence="6" id="KW-0812">Transmembrane</keyword>
<evidence type="ECO:0000256" key="5">
    <source>
        <dbReference type="SAM" id="Coils"/>
    </source>
</evidence>
<comment type="subcellular location">
    <subcellularLocation>
        <location evidence="1">Host membrane</location>
        <topology evidence="1">Multi-pass membrane protein</topology>
    </subcellularLocation>
</comment>
<gene>
    <name evidence="8" type="primary">sctE</name>
    <name evidence="8" type="ORF">IMW75_24630</name>
</gene>
<dbReference type="Pfam" id="PF04888">
    <property type="entry name" value="SseC"/>
    <property type="match status" value="1"/>
</dbReference>
<keyword evidence="6" id="KW-1133">Transmembrane helix</keyword>
<keyword evidence="2" id="KW-1043">Host membrane</keyword>
<feature type="transmembrane region" description="Helical" evidence="6">
    <location>
        <begin position="399"/>
        <end position="423"/>
    </location>
</feature>
<name>A0ABS3ANC4_9PSED</name>
<dbReference type="Proteomes" id="UP000772591">
    <property type="component" value="Unassembled WGS sequence"/>
</dbReference>
<keyword evidence="6" id="KW-0472">Membrane</keyword>
<evidence type="ECO:0000256" key="1">
    <source>
        <dbReference type="ARBA" id="ARBA00004301"/>
    </source>
</evidence>
<feature type="transmembrane region" description="Helical" evidence="6">
    <location>
        <begin position="314"/>
        <end position="344"/>
    </location>
</feature>
<keyword evidence="3" id="KW-0843">Virulence</keyword>
<dbReference type="EMBL" id="JADEVO010000053">
    <property type="protein sequence ID" value="MBN3968445.1"/>
    <property type="molecule type" value="Genomic_DNA"/>
</dbReference>
<dbReference type="InterPro" id="IPR003895">
    <property type="entry name" value="T3SS_SctE/BipB"/>
</dbReference>
<evidence type="ECO:0000256" key="4">
    <source>
        <dbReference type="ARBA" id="ARBA00035640"/>
    </source>
</evidence>
<feature type="domain" description="Translocator protein BipB-like C-terminal" evidence="7">
    <location>
        <begin position="253"/>
        <end position="574"/>
    </location>
</feature>
<dbReference type="PRINTS" id="PR01375">
    <property type="entry name" value="BACINVASINB"/>
</dbReference>
<dbReference type="RefSeq" id="WP_205894008.1">
    <property type="nucleotide sequence ID" value="NZ_JADEVO010000053.1"/>
</dbReference>
<evidence type="ECO:0000256" key="6">
    <source>
        <dbReference type="SAM" id="Phobius"/>
    </source>
</evidence>
<evidence type="ECO:0000259" key="7">
    <source>
        <dbReference type="Pfam" id="PF04888"/>
    </source>
</evidence>
<dbReference type="Gene3D" id="1.20.120.330">
    <property type="entry name" value="Nucleotidyltransferases domain 2"/>
    <property type="match status" value="2"/>
</dbReference>
<organism evidence="8 9">
    <name type="scientific">Pseudomonas gregormendelii</name>
    <dbReference type="NCBI Taxonomy" id="1628277"/>
    <lineage>
        <taxon>Bacteria</taxon>
        <taxon>Pseudomonadati</taxon>
        <taxon>Pseudomonadota</taxon>
        <taxon>Gammaproteobacteria</taxon>
        <taxon>Pseudomonadales</taxon>
        <taxon>Pseudomonadaceae</taxon>
        <taxon>Pseudomonas</taxon>
    </lineage>
</organism>
<sequence>MEINIKASLGRLFESANRTPGHETYAKVAVAATRYPHLERQMADLQSVKYTDPAGDASSAIPDRPTLAVPKEGLKTDQDALTRLIAKVIQLLGKGAESRQNALAEILRSVGKASTEGHQALSEKYQAAVAALEAAGLGTQAALAEGEKAKKALDGAQKELATAETAVGSTSPGTPEHDAALAARDQAKARLDVAQQAMTKAETTFAAALQIYSTQNKVTTELGTQLQRIGSPNAEVLEGMKRELNAGAKQILLMMTIAEIMGDAAETKLATDLELYKERQASLQKSLVEESKKYLEQVRKAEAASKAMGCIGKIVGALVAVVSVVAAPFTGGTSLILAGVGLALMGADMLVKELTGVSFMQEAMKPLMDNVLGPMIQGIGKGIADILKTMGVEGGAADMAGMILGAIIGALVMVVVVAVVAVVGKSAASRVASAMGEIFGKTLSKMVPDLLKHIASSASKSVGNLMTKVRSIFGLKSDANSLAIYANRLQMLETGIETVGTTSQSGLQVHKGVLDKKAAIHFEAATLTRVVSEGIQKSRESMVETFEDLIKASTNTIKQATQRLDRNNETSLTMSKNI</sequence>
<feature type="coiled-coil region" evidence="5">
    <location>
        <begin position="543"/>
        <end position="570"/>
    </location>
</feature>
<keyword evidence="5" id="KW-0175">Coiled coil</keyword>
<accession>A0ABS3ANC4</accession>
<proteinExistence type="inferred from homology"/>